<feature type="transmembrane region" description="Helical" evidence="6">
    <location>
        <begin position="467"/>
        <end position="488"/>
    </location>
</feature>
<evidence type="ECO:0000313" key="9">
    <source>
        <dbReference type="Proteomes" id="UP001057860"/>
    </source>
</evidence>
<evidence type="ECO:0000256" key="5">
    <source>
        <dbReference type="ARBA" id="ARBA00023136"/>
    </source>
</evidence>
<feature type="transmembrane region" description="Helical" evidence="6">
    <location>
        <begin position="22"/>
        <end position="47"/>
    </location>
</feature>
<dbReference type="SUPFAM" id="SSF82171">
    <property type="entry name" value="DPP6 N-terminal domain-like"/>
    <property type="match status" value="1"/>
</dbReference>
<keyword evidence="4 6" id="KW-1133">Transmembrane helix</keyword>
<dbReference type="PANTHER" id="PTHR42727">
    <property type="entry name" value="PHOSPHATE TRANSPORT SYSTEM PERMEASE PROTEIN"/>
    <property type="match status" value="1"/>
</dbReference>
<keyword evidence="9" id="KW-1185">Reference proteome</keyword>
<evidence type="ECO:0000256" key="2">
    <source>
        <dbReference type="ARBA" id="ARBA00022519"/>
    </source>
</evidence>
<feature type="transmembrane region" description="Helical" evidence="6">
    <location>
        <begin position="494"/>
        <end position="514"/>
    </location>
</feature>
<feature type="transmembrane region" description="Helical" evidence="6">
    <location>
        <begin position="535"/>
        <end position="556"/>
    </location>
</feature>
<dbReference type="PROSITE" id="PS50928">
    <property type="entry name" value="ABC_TM1"/>
    <property type="match status" value="1"/>
</dbReference>
<dbReference type="InterPro" id="IPR000515">
    <property type="entry name" value="MetI-like"/>
</dbReference>
<dbReference type="EMBL" id="CP104006">
    <property type="protein sequence ID" value="UWM47344.1"/>
    <property type="molecule type" value="Genomic_DNA"/>
</dbReference>
<sequence length="728" mass="79263">MQQAGVVRPSGRDKRRAVIERLVRMIVTSSGLLVLLTLMLIFVYLLYAVLPLFKPAAINLSPSFAVDRSAPTIALGIDASGQIGYRLDAQGKGYFIRLEAQGESPAGSLISAQQLAPAPVSISRAVGGQPLYGVGLSNGRFLLLQPDFSATPPVWQFPLGEQPRFMDLKGQRLNQLAVAEPQPRQFAIAAVTDDGRLMTGTFSAQGQQVSEQTDVPKAINQLLLTPDGRLLYLLSGQQLYIYQFGPKLTLREVVPLLDDKSRATGPLSLSLLAGGKSLLVQSSDGQLTQWFDVPKEPDNQYHLTRIRNFTPQGKGLLTTENARRVFASVSPLGELSLFSSIQSAPLLQHKLAQGVTHAAFSPWGDHLLVENAAGWSAYPIDNRYPDISWRSLWQRVWYENYPEPAYVWQSSSAEESYQAKFSLIPIIFGTLKAAGYAMLFAVPLALAGAIYTAYFMSAGLRRVVKPAIEMMGAFPTVVIGLIAGIWLAPVIEHYLTGILLLPPLLALTILLCGWGSARLSAKTQRQWPAGWDVMVLLPVILLTGWLALWLGPLLAVSVLGMPLHEWLGDNYDQRNALVVGIAMGFALIPVIFSLAEDALFSVPSSLSQGSLALGATPWQTVIRVVLPSAYAGIFSALMIGFGRAVGETMIVLMATGNTPIIDGSIFQGLRAMAANIAIEMPEAVMGSGHYRVLFLTALVLFCFTFLVNTLAESIRLRLRERYQTEQIA</sequence>
<dbReference type="SUPFAM" id="SSF161098">
    <property type="entry name" value="MetI-like"/>
    <property type="match status" value="2"/>
</dbReference>
<proteinExistence type="inferred from homology"/>
<evidence type="ECO:0000313" key="8">
    <source>
        <dbReference type="EMBL" id="UWM47344.1"/>
    </source>
</evidence>
<name>A0ABY5UWG5_9GAMM</name>
<gene>
    <name evidence="8" type="ORF">N0H69_09055</name>
</gene>
<evidence type="ECO:0000256" key="6">
    <source>
        <dbReference type="RuleBase" id="RU363032"/>
    </source>
</evidence>
<keyword evidence="2" id="KW-0997">Cell inner membrane</keyword>
<keyword evidence="6" id="KW-0813">Transport</keyword>
<dbReference type="PANTHER" id="PTHR42727:SF1">
    <property type="entry name" value="PHOSPHATE TRANSPORT SYSTEM PERMEASE"/>
    <property type="match status" value="1"/>
</dbReference>
<protein>
    <submittedName>
        <fullName evidence="8">ABC transporter permease subunit</fullName>
    </submittedName>
</protein>
<dbReference type="Proteomes" id="UP001057860">
    <property type="component" value="Chromosome"/>
</dbReference>
<feature type="transmembrane region" description="Helical" evidence="6">
    <location>
        <begin position="690"/>
        <end position="711"/>
    </location>
</feature>
<organism evidence="8 9">
    <name type="scientific">Yersinia alsatica</name>
    <dbReference type="NCBI Taxonomy" id="2890317"/>
    <lineage>
        <taxon>Bacteria</taxon>
        <taxon>Pseudomonadati</taxon>
        <taxon>Pseudomonadota</taxon>
        <taxon>Gammaproteobacteria</taxon>
        <taxon>Enterobacterales</taxon>
        <taxon>Yersiniaceae</taxon>
        <taxon>Yersinia</taxon>
    </lineage>
</organism>
<feature type="transmembrane region" description="Helical" evidence="6">
    <location>
        <begin position="433"/>
        <end position="455"/>
    </location>
</feature>
<accession>A0ABY5UWG5</accession>
<evidence type="ECO:0000256" key="3">
    <source>
        <dbReference type="ARBA" id="ARBA00022692"/>
    </source>
</evidence>
<dbReference type="RefSeq" id="WP_050152521.1">
    <property type="nucleotide sequence ID" value="NZ_CP104006.1"/>
</dbReference>
<keyword evidence="5 6" id="KW-0472">Membrane</keyword>
<reference evidence="8" key="1">
    <citation type="submission" date="2022-08" db="EMBL/GenBank/DDBJ databases">
        <authorList>
            <person name="Bogun A."/>
            <person name="Kislichkina A."/>
            <person name="Solomentsev V."/>
            <person name="Skryabin Y."/>
            <person name="Sizova A."/>
            <person name="Platonov M."/>
            <person name="Dentovskaya S."/>
        </authorList>
    </citation>
    <scope>NUCLEOTIDE SEQUENCE</scope>
    <source>
        <strain evidence="8">SCPM-O-B-7604</strain>
    </source>
</reference>
<evidence type="ECO:0000256" key="4">
    <source>
        <dbReference type="ARBA" id="ARBA00022989"/>
    </source>
</evidence>
<dbReference type="InterPro" id="IPR035906">
    <property type="entry name" value="MetI-like_sf"/>
</dbReference>
<keyword evidence="2" id="KW-1003">Cell membrane</keyword>
<dbReference type="CDD" id="cd06261">
    <property type="entry name" value="TM_PBP2"/>
    <property type="match status" value="1"/>
</dbReference>
<feature type="transmembrane region" description="Helical" evidence="6">
    <location>
        <begin position="576"/>
        <end position="600"/>
    </location>
</feature>
<comment type="similarity">
    <text evidence="6">Belongs to the binding-protein-dependent transport system permease family.</text>
</comment>
<feature type="transmembrane region" description="Helical" evidence="6">
    <location>
        <begin position="621"/>
        <end position="641"/>
    </location>
</feature>
<comment type="subcellular location">
    <subcellularLocation>
        <location evidence="1">Cell inner membrane</location>
        <topology evidence="1">Multi-pass membrane protein</topology>
    </subcellularLocation>
    <subcellularLocation>
        <location evidence="6">Cell membrane</location>
        <topology evidence="6">Multi-pass membrane protein</topology>
    </subcellularLocation>
</comment>
<dbReference type="GeneID" id="75140144"/>
<dbReference type="Gene3D" id="1.10.3720.10">
    <property type="entry name" value="MetI-like"/>
    <property type="match status" value="1"/>
</dbReference>
<evidence type="ECO:0000259" key="7">
    <source>
        <dbReference type="PROSITE" id="PS50928"/>
    </source>
</evidence>
<keyword evidence="3 6" id="KW-0812">Transmembrane</keyword>
<evidence type="ECO:0000256" key="1">
    <source>
        <dbReference type="ARBA" id="ARBA00004429"/>
    </source>
</evidence>
<feature type="domain" description="ABC transmembrane type-1" evidence="7">
    <location>
        <begin position="427"/>
        <end position="711"/>
    </location>
</feature>
<dbReference type="Pfam" id="PF00528">
    <property type="entry name" value="BPD_transp_1"/>
    <property type="match status" value="1"/>
</dbReference>